<reference evidence="1 2" key="1">
    <citation type="submission" date="2019-02" db="EMBL/GenBank/DDBJ databases">
        <title>Prokaryotic population dynamics and viral predation in marine succession experiment using metagenomics: the confinement effect.</title>
        <authorList>
            <person name="Haro-Moreno J.M."/>
            <person name="Rodriguez-Valera F."/>
            <person name="Lopez-Perez M."/>
        </authorList>
    </citation>
    <scope>NUCLEOTIDE SEQUENCE [LARGE SCALE GENOMIC DNA]</scope>
    <source>
        <strain evidence="1">MED-G158</strain>
    </source>
</reference>
<gene>
    <name evidence="1" type="ORF">EVA69_03525</name>
</gene>
<sequence length="84" mass="8906">MFTVKRISAISRPLTTVFVFLSAGLTLLVFTPGLTGGFLLDDYPNLTVLNQVPANPGVSELLELSGSGFAVLSSSRSISVFMLI</sequence>
<organism evidence="1 2">
    <name type="scientific">OM182 bacterium</name>
    <dbReference type="NCBI Taxonomy" id="2510334"/>
    <lineage>
        <taxon>Bacteria</taxon>
        <taxon>Pseudomonadati</taxon>
        <taxon>Pseudomonadota</taxon>
        <taxon>Gammaproteobacteria</taxon>
        <taxon>OMG group</taxon>
        <taxon>OM182 clade</taxon>
    </lineage>
</organism>
<protein>
    <submittedName>
        <fullName evidence="1">Uncharacterized protein</fullName>
    </submittedName>
</protein>
<comment type="caution">
    <text evidence="1">The sequence shown here is derived from an EMBL/GenBank/DDBJ whole genome shotgun (WGS) entry which is preliminary data.</text>
</comment>
<dbReference type="EMBL" id="SHAH01000041">
    <property type="protein sequence ID" value="RZO75967.1"/>
    <property type="molecule type" value="Genomic_DNA"/>
</dbReference>
<evidence type="ECO:0000313" key="1">
    <source>
        <dbReference type="EMBL" id="RZO75967.1"/>
    </source>
</evidence>
<dbReference type="Proteomes" id="UP000320404">
    <property type="component" value="Unassembled WGS sequence"/>
</dbReference>
<proteinExistence type="predicted"/>
<name>A0A520S0H8_9GAMM</name>
<dbReference type="AlphaFoldDB" id="A0A520S0H8"/>
<accession>A0A520S0H8</accession>
<evidence type="ECO:0000313" key="2">
    <source>
        <dbReference type="Proteomes" id="UP000320404"/>
    </source>
</evidence>